<comment type="caution">
    <text evidence="12">The sequence shown here is derived from an EMBL/GenBank/DDBJ whole genome shotgun (WGS) entry which is preliminary data.</text>
</comment>
<evidence type="ECO:0000256" key="10">
    <source>
        <dbReference type="PROSITE-ProRule" id="PRU00339"/>
    </source>
</evidence>
<dbReference type="Pfam" id="PF01753">
    <property type="entry name" value="zf-MYND"/>
    <property type="match status" value="1"/>
</dbReference>
<evidence type="ECO:0000256" key="7">
    <source>
        <dbReference type="ARBA" id="ARBA00093423"/>
    </source>
</evidence>
<dbReference type="PANTHER" id="PTHR46165:SF7">
    <property type="entry name" value="SET AND MYND DOMAIN-CONTAINING PROTEIN 4"/>
    <property type="match status" value="1"/>
</dbReference>
<feature type="domain" description="SET" evidence="11">
    <location>
        <begin position="233"/>
        <end position="520"/>
    </location>
</feature>
<dbReference type="Gene3D" id="6.10.140.2220">
    <property type="match status" value="1"/>
</dbReference>
<evidence type="ECO:0000256" key="1">
    <source>
        <dbReference type="ARBA" id="ARBA00022603"/>
    </source>
</evidence>
<organism evidence="12 13">
    <name type="scientific">Acanthoscelides obtectus</name>
    <name type="common">Bean weevil</name>
    <name type="synonym">Bruchus obtectus</name>
    <dbReference type="NCBI Taxonomy" id="200917"/>
    <lineage>
        <taxon>Eukaryota</taxon>
        <taxon>Metazoa</taxon>
        <taxon>Ecdysozoa</taxon>
        <taxon>Arthropoda</taxon>
        <taxon>Hexapoda</taxon>
        <taxon>Insecta</taxon>
        <taxon>Pterygota</taxon>
        <taxon>Neoptera</taxon>
        <taxon>Endopterygota</taxon>
        <taxon>Coleoptera</taxon>
        <taxon>Polyphaga</taxon>
        <taxon>Cucujiformia</taxon>
        <taxon>Chrysomeloidea</taxon>
        <taxon>Chrysomelidae</taxon>
        <taxon>Bruchinae</taxon>
        <taxon>Bruchini</taxon>
        <taxon>Acanthoscelides</taxon>
    </lineage>
</organism>
<keyword evidence="13" id="KW-1185">Reference proteome</keyword>
<dbReference type="PROSITE" id="PS50005">
    <property type="entry name" value="TPR"/>
    <property type="match status" value="1"/>
</dbReference>
<gene>
    <name evidence="12" type="ORF">ACAOBT_LOCUS2994</name>
</gene>
<accession>A0A9P0NU41</accession>
<dbReference type="GO" id="GO:0008757">
    <property type="term" value="F:S-adenosylmethionine-dependent methyltransferase activity"/>
    <property type="evidence" value="ECO:0007669"/>
    <property type="project" value="UniProtKB-ARBA"/>
</dbReference>
<evidence type="ECO:0000313" key="12">
    <source>
        <dbReference type="EMBL" id="CAH1959055.1"/>
    </source>
</evidence>
<dbReference type="SUPFAM" id="SSF48452">
    <property type="entry name" value="TPR-like"/>
    <property type="match status" value="1"/>
</dbReference>
<dbReference type="GO" id="GO:0042051">
    <property type="term" value="P:compound eye photoreceptor development"/>
    <property type="evidence" value="ECO:0007669"/>
    <property type="project" value="TreeGrafter"/>
</dbReference>
<keyword evidence="2" id="KW-0808">Transferase</keyword>
<dbReference type="PROSITE" id="PS50280">
    <property type="entry name" value="SET"/>
    <property type="match status" value="1"/>
</dbReference>
<evidence type="ECO:0000256" key="5">
    <source>
        <dbReference type="ARBA" id="ARBA00022771"/>
    </source>
</evidence>
<dbReference type="GO" id="GO:0008270">
    <property type="term" value="F:zinc ion binding"/>
    <property type="evidence" value="ECO:0007669"/>
    <property type="project" value="UniProtKB-KW"/>
</dbReference>
<evidence type="ECO:0000313" key="13">
    <source>
        <dbReference type="Proteomes" id="UP001152888"/>
    </source>
</evidence>
<evidence type="ECO:0000256" key="8">
    <source>
        <dbReference type="ARBA" id="ARBA00093635"/>
    </source>
</evidence>
<reference evidence="12" key="1">
    <citation type="submission" date="2022-03" db="EMBL/GenBank/DDBJ databases">
        <authorList>
            <person name="Sayadi A."/>
        </authorList>
    </citation>
    <scope>NUCLEOTIDE SEQUENCE</scope>
</reference>
<dbReference type="Gene3D" id="1.25.40.10">
    <property type="entry name" value="Tetratricopeptide repeat domain"/>
    <property type="match status" value="1"/>
</dbReference>
<keyword evidence="1" id="KW-0489">Methyltransferase</keyword>
<feature type="repeat" description="TPR" evidence="10">
    <location>
        <begin position="68"/>
        <end position="101"/>
    </location>
</feature>
<dbReference type="InterPro" id="IPR052097">
    <property type="entry name" value="SET-MYND_domain_protein"/>
</dbReference>
<dbReference type="InterPro" id="IPR046341">
    <property type="entry name" value="SET_dom_sf"/>
</dbReference>
<dbReference type="InterPro" id="IPR019734">
    <property type="entry name" value="TPR_rpt"/>
</dbReference>
<sequence length="675" mass="77773">MSEKAGSNIGHSEFQKCCQKVIGQLTPETLDKLNESKDEETRVRLLYEAVTKIEITPDKDRGKSYELALEGKNVGNSFFAKKEHQKALKTYNMAIVLCPQDTNESRELLTILISNRSATYFELKEYKKVLNDIDYLIEVGNYPQHLQYKVWLRKAKSYDALGNERLSSDAFNQAVESLKHSKLDEEAMEAKLKEIDTARKTKVNKVDKHGLELVPSSSPEIFVGAKEYIAAHPKVAFEQDAYQGRFAIAAEDIEAGTVIVEENPHCSVVDSEHALNNCQYCFVSVEQPIACPMCAHVVFCSTICERLANKGFHRVECPVLEVLFKNGASVNCLLAMRIVSQRHYSFFNDKKNKLKDYLRDNCKKSIIKKKNYRFDDYDNVFFLCRNEHLRSRNDLLHYTCMSIYLLRLLKTTKYFPFEVTDEALTDDEAYIGGLILRHLQLLQFNAHEISELANNEKVVMQVGFQARYENVTIGAGLYPTLALFNHSCDPSIVRYNVKNKMVVRTIKPIKAGEIIYENYGPLYMTQSTEQRQEVLKKSYWFECLCIPCVEMWPTFNEMHENELRIPCATEKCPFVFSVRTEDDPFLTCDYCKKITSILPAVKGLMILDEILPEAEELFGNGDLENAMHKFLQGLEILYKHTRPPHPEIIKVQHRIRACMIHKGNKSHHYKFLDFV</sequence>
<dbReference type="GO" id="GO:0005634">
    <property type="term" value="C:nucleus"/>
    <property type="evidence" value="ECO:0007669"/>
    <property type="project" value="TreeGrafter"/>
</dbReference>
<dbReference type="EMBL" id="CAKOFQ010006680">
    <property type="protein sequence ID" value="CAH1959055.1"/>
    <property type="molecule type" value="Genomic_DNA"/>
</dbReference>
<dbReference type="GO" id="GO:0032259">
    <property type="term" value="P:methylation"/>
    <property type="evidence" value="ECO:0007669"/>
    <property type="project" value="UniProtKB-KW"/>
</dbReference>
<dbReference type="SUPFAM" id="SSF144232">
    <property type="entry name" value="HIT/MYND zinc finger-like"/>
    <property type="match status" value="1"/>
</dbReference>
<dbReference type="InterPro" id="IPR011990">
    <property type="entry name" value="TPR-like_helical_dom_sf"/>
</dbReference>
<keyword evidence="4" id="KW-0479">Metal-binding</keyword>
<dbReference type="GO" id="GO:0008170">
    <property type="term" value="F:N-methyltransferase activity"/>
    <property type="evidence" value="ECO:0007669"/>
    <property type="project" value="UniProtKB-ARBA"/>
</dbReference>
<name>A0A9P0NU41_ACAOB</name>
<dbReference type="Proteomes" id="UP001152888">
    <property type="component" value="Unassembled WGS sequence"/>
</dbReference>
<comment type="function">
    <text evidence="7">Protein-lysine N-methyltransferase. Monomethylates PRMT5, modulating its transcriptional activity. May also act as a histone methyltransferase. Plays a critical role in cardiac development. Acts as a key epigenetic regulator of gene expression during cardiac development via its dual activities as a methyltransferase and negative regulator of HDAC1.</text>
</comment>
<evidence type="ECO:0000256" key="2">
    <source>
        <dbReference type="ARBA" id="ARBA00022679"/>
    </source>
</evidence>
<keyword evidence="5" id="KW-0863">Zinc-finger</keyword>
<dbReference type="GO" id="GO:0042826">
    <property type="term" value="F:histone deacetylase binding"/>
    <property type="evidence" value="ECO:0007669"/>
    <property type="project" value="TreeGrafter"/>
</dbReference>
<dbReference type="Gene3D" id="1.10.220.160">
    <property type="match status" value="1"/>
</dbReference>
<proteinExistence type="predicted"/>
<dbReference type="InterPro" id="IPR001214">
    <property type="entry name" value="SET_dom"/>
</dbReference>
<protein>
    <recommendedName>
        <fullName evidence="8">Protein-lysine N-methyltransferase SMYD4</fullName>
    </recommendedName>
    <alternativeName>
        <fullName evidence="9">SET and MYND domain-containing protein 4</fullName>
    </alternativeName>
</protein>
<dbReference type="CDD" id="cd10536">
    <property type="entry name" value="SET_SMYD4"/>
    <property type="match status" value="1"/>
</dbReference>
<evidence type="ECO:0000256" key="4">
    <source>
        <dbReference type="ARBA" id="ARBA00022723"/>
    </source>
</evidence>
<dbReference type="SMART" id="SM00028">
    <property type="entry name" value="TPR"/>
    <property type="match status" value="2"/>
</dbReference>
<keyword evidence="3" id="KW-0949">S-adenosyl-L-methionine</keyword>
<dbReference type="GO" id="GO:0008276">
    <property type="term" value="F:protein methyltransferase activity"/>
    <property type="evidence" value="ECO:0007669"/>
    <property type="project" value="UniProtKB-ARBA"/>
</dbReference>
<evidence type="ECO:0000256" key="3">
    <source>
        <dbReference type="ARBA" id="ARBA00022691"/>
    </source>
</evidence>
<dbReference type="Gene3D" id="2.170.270.10">
    <property type="entry name" value="SET domain"/>
    <property type="match status" value="1"/>
</dbReference>
<evidence type="ECO:0000259" key="11">
    <source>
        <dbReference type="PROSITE" id="PS50280"/>
    </source>
</evidence>
<dbReference type="InterPro" id="IPR044421">
    <property type="entry name" value="SMYD4_SET"/>
</dbReference>
<dbReference type="SUPFAM" id="SSF82199">
    <property type="entry name" value="SET domain"/>
    <property type="match status" value="1"/>
</dbReference>
<keyword evidence="6" id="KW-0862">Zinc</keyword>
<evidence type="ECO:0000256" key="6">
    <source>
        <dbReference type="ARBA" id="ARBA00022833"/>
    </source>
</evidence>
<dbReference type="GO" id="GO:0005737">
    <property type="term" value="C:cytoplasm"/>
    <property type="evidence" value="ECO:0007669"/>
    <property type="project" value="TreeGrafter"/>
</dbReference>
<dbReference type="OrthoDB" id="1028014at2759"/>
<keyword evidence="10" id="KW-0802">TPR repeat</keyword>
<dbReference type="PANTHER" id="PTHR46165">
    <property type="entry name" value="SET AND MYND DOMAIN-CONTAINING PROTEIN 4"/>
    <property type="match status" value="1"/>
</dbReference>
<dbReference type="InterPro" id="IPR002893">
    <property type="entry name" value="Znf_MYND"/>
</dbReference>
<dbReference type="Pfam" id="PF00856">
    <property type="entry name" value="SET"/>
    <property type="match status" value="1"/>
</dbReference>
<dbReference type="AlphaFoldDB" id="A0A9P0NU41"/>
<evidence type="ECO:0000256" key="9">
    <source>
        <dbReference type="ARBA" id="ARBA00093680"/>
    </source>
</evidence>